<accession>A0ABW1AM22</accession>
<proteinExistence type="inferred from homology"/>
<evidence type="ECO:0000259" key="2">
    <source>
        <dbReference type="SMART" id="SM00849"/>
    </source>
</evidence>
<dbReference type="Proteomes" id="UP001595974">
    <property type="component" value="Unassembled WGS sequence"/>
</dbReference>
<dbReference type="RefSeq" id="WP_157748581.1">
    <property type="nucleotide sequence ID" value="NZ_JBHSOG010000007.1"/>
</dbReference>
<dbReference type="InterPro" id="IPR001279">
    <property type="entry name" value="Metallo-B-lactamas"/>
</dbReference>
<dbReference type="InterPro" id="IPR050855">
    <property type="entry name" value="NDM-1-like"/>
</dbReference>
<sequence>MLVACLTAGPALAAETAAPVVTPAGNGIYTIIGSTNEASPENRGRVGNAGFIVGPDGTVVINTGSSYRHGRELLEAAERIGGKPVVLAVITQPLQEFIMGSAAFAERGIPLLAHEAAARLIGERCEQCLRNLTRLLGAQAMRGTRVVVPARTVSQSGDIEAGGRRLRLLHFGWGSTPGDLAVLDPASGTLFAGALVSVGRIPDLRDADVRGWLDALDALGKLSPRTLVPGYGPVADAGALVPVRHYIERLAEEVLARQRGGASLYEAIRDTRLPGFADWALHAVLHPRNVHRLYLQFENEELNP</sequence>
<name>A0ABW1AM22_9RHOO</name>
<dbReference type="InterPro" id="IPR036866">
    <property type="entry name" value="RibonucZ/Hydroxyglut_hydro"/>
</dbReference>
<protein>
    <submittedName>
        <fullName evidence="3">MBL fold metallo-hydrolase</fullName>
    </submittedName>
</protein>
<evidence type="ECO:0000313" key="3">
    <source>
        <dbReference type="EMBL" id="MFC5768061.1"/>
    </source>
</evidence>
<dbReference type="CDD" id="cd16282">
    <property type="entry name" value="metallo-hydrolase-like_MBL-fold"/>
    <property type="match status" value="1"/>
</dbReference>
<evidence type="ECO:0000256" key="1">
    <source>
        <dbReference type="ARBA" id="ARBA00005250"/>
    </source>
</evidence>
<keyword evidence="4" id="KW-1185">Reference proteome</keyword>
<comment type="caution">
    <text evidence="3">The sequence shown here is derived from an EMBL/GenBank/DDBJ whole genome shotgun (WGS) entry which is preliminary data.</text>
</comment>
<feature type="domain" description="Metallo-beta-lactamase" evidence="2">
    <location>
        <begin position="46"/>
        <end position="231"/>
    </location>
</feature>
<dbReference type="Pfam" id="PF00753">
    <property type="entry name" value="Lactamase_B"/>
    <property type="match status" value="1"/>
</dbReference>
<dbReference type="PANTHER" id="PTHR42951">
    <property type="entry name" value="METALLO-BETA-LACTAMASE DOMAIN-CONTAINING"/>
    <property type="match status" value="1"/>
</dbReference>
<gene>
    <name evidence="3" type="ORF">ACFPTN_01610</name>
</gene>
<reference evidence="4" key="1">
    <citation type="journal article" date="2019" name="Int. J. Syst. Evol. Microbiol.">
        <title>The Global Catalogue of Microorganisms (GCM) 10K type strain sequencing project: providing services to taxonomists for standard genome sequencing and annotation.</title>
        <authorList>
            <consortium name="The Broad Institute Genomics Platform"/>
            <consortium name="The Broad Institute Genome Sequencing Center for Infectious Disease"/>
            <person name="Wu L."/>
            <person name="Ma J."/>
        </authorList>
    </citation>
    <scope>NUCLEOTIDE SEQUENCE [LARGE SCALE GENOMIC DNA]</scope>
    <source>
        <strain evidence="4">SHR3</strain>
    </source>
</reference>
<dbReference type="Gene3D" id="3.60.15.10">
    <property type="entry name" value="Ribonuclease Z/Hydroxyacylglutathione hydrolase-like"/>
    <property type="match status" value="1"/>
</dbReference>
<comment type="similarity">
    <text evidence="1">Belongs to the metallo-beta-lactamase superfamily. Class-B beta-lactamase family.</text>
</comment>
<dbReference type="EMBL" id="JBHSOG010000007">
    <property type="protein sequence ID" value="MFC5768061.1"/>
    <property type="molecule type" value="Genomic_DNA"/>
</dbReference>
<dbReference type="SMART" id="SM00849">
    <property type="entry name" value="Lactamase_B"/>
    <property type="match status" value="1"/>
</dbReference>
<evidence type="ECO:0000313" key="4">
    <source>
        <dbReference type="Proteomes" id="UP001595974"/>
    </source>
</evidence>
<dbReference type="PANTHER" id="PTHR42951:SF4">
    <property type="entry name" value="ACYL-COENZYME A THIOESTERASE MBLAC2"/>
    <property type="match status" value="1"/>
</dbReference>
<dbReference type="SUPFAM" id="SSF56281">
    <property type="entry name" value="Metallo-hydrolase/oxidoreductase"/>
    <property type="match status" value="1"/>
</dbReference>
<organism evidence="3 4">
    <name type="scientific">Thauera sinica</name>
    <dbReference type="NCBI Taxonomy" id="2665146"/>
    <lineage>
        <taxon>Bacteria</taxon>
        <taxon>Pseudomonadati</taxon>
        <taxon>Pseudomonadota</taxon>
        <taxon>Betaproteobacteria</taxon>
        <taxon>Rhodocyclales</taxon>
        <taxon>Zoogloeaceae</taxon>
        <taxon>Thauera</taxon>
    </lineage>
</organism>